<evidence type="ECO:0000256" key="1">
    <source>
        <dbReference type="ARBA" id="ARBA00000085"/>
    </source>
</evidence>
<dbReference type="InterPro" id="IPR013767">
    <property type="entry name" value="PAS_fold"/>
</dbReference>
<keyword evidence="6" id="KW-0418">Kinase</keyword>
<keyword evidence="17" id="KW-1185">Reference proteome</keyword>
<dbReference type="PROSITE" id="PS50109">
    <property type="entry name" value="HIS_KIN"/>
    <property type="match status" value="1"/>
</dbReference>
<name>A0ABS0YJK6_9BACT</name>
<gene>
    <name evidence="16" type="ORF">JFN91_17730</name>
</gene>
<feature type="domain" description="Histidine kinase" evidence="12">
    <location>
        <begin position="817"/>
        <end position="1042"/>
    </location>
</feature>
<evidence type="ECO:0000259" key="15">
    <source>
        <dbReference type="PROSITE" id="PS50113"/>
    </source>
</evidence>
<dbReference type="Pfam" id="PF00989">
    <property type="entry name" value="PAS"/>
    <property type="match status" value="1"/>
</dbReference>
<keyword evidence="4" id="KW-0808">Transferase</keyword>
<dbReference type="PANTHER" id="PTHR43065:SF42">
    <property type="entry name" value="TWO-COMPONENT SENSOR PPRA"/>
    <property type="match status" value="1"/>
</dbReference>
<keyword evidence="11" id="KW-0472">Membrane</keyword>
<feature type="transmembrane region" description="Helical" evidence="11">
    <location>
        <begin position="76"/>
        <end position="92"/>
    </location>
</feature>
<dbReference type="NCBIfam" id="TIGR00229">
    <property type="entry name" value="sensory_box"/>
    <property type="match status" value="2"/>
</dbReference>
<dbReference type="Proteomes" id="UP000614714">
    <property type="component" value="Unassembled WGS sequence"/>
</dbReference>
<feature type="domain" description="PAS" evidence="14">
    <location>
        <begin position="675"/>
        <end position="723"/>
    </location>
</feature>
<evidence type="ECO:0000259" key="13">
    <source>
        <dbReference type="PROSITE" id="PS50110"/>
    </source>
</evidence>
<dbReference type="Gene3D" id="3.30.450.20">
    <property type="entry name" value="PAS domain"/>
    <property type="match status" value="3"/>
</dbReference>
<evidence type="ECO:0000256" key="9">
    <source>
        <dbReference type="PROSITE-ProRule" id="PRU00169"/>
    </source>
</evidence>
<dbReference type="SUPFAM" id="SSF47384">
    <property type="entry name" value="Homodimeric domain of signal transducing histidine kinase"/>
    <property type="match status" value="1"/>
</dbReference>
<dbReference type="Gene3D" id="3.40.50.2300">
    <property type="match status" value="1"/>
</dbReference>
<keyword evidence="5" id="KW-0547">Nucleotide-binding</keyword>
<feature type="transmembrane region" description="Helical" evidence="11">
    <location>
        <begin position="104"/>
        <end position="126"/>
    </location>
</feature>
<evidence type="ECO:0000313" key="17">
    <source>
        <dbReference type="Proteomes" id="UP000614714"/>
    </source>
</evidence>
<dbReference type="EC" id="2.7.13.3" evidence="2"/>
<dbReference type="SUPFAM" id="SSF52172">
    <property type="entry name" value="CheY-like"/>
    <property type="match status" value="1"/>
</dbReference>
<dbReference type="Pfam" id="PF02518">
    <property type="entry name" value="HATPase_c"/>
    <property type="match status" value="1"/>
</dbReference>
<keyword evidence="7" id="KW-0067">ATP-binding</keyword>
<organism evidence="16 17">
    <name type="scientific">Geomonas anaerohicana</name>
    <dbReference type="NCBI Taxonomy" id="2798583"/>
    <lineage>
        <taxon>Bacteria</taxon>
        <taxon>Pseudomonadati</taxon>
        <taxon>Thermodesulfobacteriota</taxon>
        <taxon>Desulfuromonadia</taxon>
        <taxon>Geobacterales</taxon>
        <taxon>Geobacteraceae</taxon>
        <taxon>Geomonas</taxon>
    </lineage>
</organism>
<reference evidence="16 17" key="1">
    <citation type="submission" date="2020-12" db="EMBL/GenBank/DDBJ databases">
        <title>Geomonas sp. Red421, isolated from paddy soil.</title>
        <authorList>
            <person name="Xu Z."/>
            <person name="Zhang Z."/>
            <person name="Masuda Y."/>
            <person name="Itoh H."/>
            <person name="Senoo K."/>
        </authorList>
    </citation>
    <scope>NUCLEOTIDE SEQUENCE [LARGE SCALE GENOMIC DNA]</scope>
    <source>
        <strain evidence="16 17">Red421</strain>
    </source>
</reference>
<dbReference type="InterPro" id="IPR000014">
    <property type="entry name" value="PAS"/>
</dbReference>
<evidence type="ECO:0000256" key="10">
    <source>
        <dbReference type="SAM" id="Coils"/>
    </source>
</evidence>
<dbReference type="EMBL" id="JAEMHL010000011">
    <property type="protein sequence ID" value="MBJ6752059.1"/>
    <property type="molecule type" value="Genomic_DNA"/>
</dbReference>
<dbReference type="CDD" id="cd00130">
    <property type="entry name" value="PAS"/>
    <property type="match status" value="2"/>
</dbReference>
<proteinExistence type="predicted"/>
<dbReference type="InterPro" id="IPR000700">
    <property type="entry name" value="PAS-assoc_C"/>
</dbReference>
<dbReference type="SUPFAM" id="SSF55785">
    <property type="entry name" value="PYP-like sensor domain (PAS domain)"/>
    <property type="match status" value="2"/>
</dbReference>
<accession>A0ABS0YJK6</accession>
<feature type="transmembrane region" description="Helical" evidence="11">
    <location>
        <begin position="138"/>
        <end position="157"/>
    </location>
</feature>
<dbReference type="InterPro" id="IPR036097">
    <property type="entry name" value="HisK_dim/P_sf"/>
</dbReference>
<protein>
    <recommendedName>
        <fullName evidence="2">histidine kinase</fullName>
        <ecNumber evidence="2">2.7.13.3</ecNumber>
    </recommendedName>
</protein>
<dbReference type="InterPro" id="IPR013656">
    <property type="entry name" value="PAS_4"/>
</dbReference>
<dbReference type="InterPro" id="IPR011006">
    <property type="entry name" value="CheY-like_superfamily"/>
</dbReference>
<feature type="domain" description="PAS" evidence="14">
    <location>
        <begin position="577"/>
        <end position="620"/>
    </location>
</feature>
<dbReference type="Pfam" id="PF00072">
    <property type="entry name" value="Response_reg"/>
    <property type="match status" value="1"/>
</dbReference>
<evidence type="ECO:0000256" key="5">
    <source>
        <dbReference type="ARBA" id="ARBA00022741"/>
    </source>
</evidence>
<dbReference type="PRINTS" id="PR00344">
    <property type="entry name" value="BCTRLSENSOR"/>
</dbReference>
<feature type="transmembrane region" description="Helical" evidence="11">
    <location>
        <begin position="12"/>
        <end position="36"/>
    </location>
</feature>
<dbReference type="InterPro" id="IPR005467">
    <property type="entry name" value="His_kinase_dom"/>
</dbReference>
<dbReference type="Pfam" id="PF08448">
    <property type="entry name" value="PAS_4"/>
    <property type="match status" value="1"/>
</dbReference>
<evidence type="ECO:0000256" key="2">
    <source>
        <dbReference type="ARBA" id="ARBA00012438"/>
    </source>
</evidence>
<keyword evidence="11" id="KW-1133">Transmembrane helix</keyword>
<evidence type="ECO:0000259" key="14">
    <source>
        <dbReference type="PROSITE" id="PS50112"/>
    </source>
</evidence>
<keyword evidence="11" id="KW-0812">Transmembrane</keyword>
<evidence type="ECO:0000256" key="6">
    <source>
        <dbReference type="ARBA" id="ARBA00022777"/>
    </source>
</evidence>
<dbReference type="SMART" id="SM00388">
    <property type="entry name" value="HisKA"/>
    <property type="match status" value="1"/>
</dbReference>
<feature type="coiled-coil region" evidence="10">
    <location>
        <begin position="522"/>
        <end position="553"/>
    </location>
</feature>
<keyword evidence="3 9" id="KW-0597">Phosphoprotein</keyword>
<dbReference type="CDD" id="cd18773">
    <property type="entry name" value="PDC1_HK_sensor"/>
    <property type="match status" value="1"/>
</dbReference>
<dbReference type="SUPFAM" id="SSF55874">
    <property type="entry name" value="ATPase domain of HSP90 chaperone/DNA topoisomerase II/histidine kinase"/>
    <property type="match status" value="1"/>
</dbReference>
<dbReference type="SMART" id="SM00091">
    <property type="entry name" value="PAS"/>
    <property type="match status" value="2"/>
</dbReference>
<feature type="domain" description="PAC" evidence="15">
    <location>
        <begin position="749"/>
        <end position="801"/>
    </location>
</feature>
<evidence type="ECO:0000259" key="12">
    <source>
        <dbReference type="PROSITE" id="PS50109"/>
    </source>
</evidence>
<evidence type="ECO:0000256" key="8">
    <source>
        <dbReference type="ARBA" id="ARBA00023012"/>
    </source>
</evidence>
<dbReference type="InterPro" id="IPR036890">
    <property type="entry name" value="HATPase_C_sf"/>
</dbReference>
<dbReference type="InterPro" id="IPR035965">
    <property type="entry name" value="PAS-like_dom_sf"/>
</dbReference>
<comment type="catalytic activity">
    <reaction evidence="1">
        <text>ATP + protein L-histidine = ADP + protein N-phospho-L-histidine.</text>
        <dbReference type="EC" id="2.7.13.3"/>
    </reaction>
</comment>
<dbReference type="InterPro" id="IPR001610">
    <property type="entry name" value="PAC"/>
</dbReference>
<evidence type="ECO:0000313" key="16">
    <source>
        <dbReference type="EMBL" id="MBJ6752059.1"/>
    </source>
</evidence>
<dbReference type="SMART" id="SM00086">
    <property type="entry name" value="PAC"/>
    <property type="match status" value="2"/>
</dbReference>
<dbReference type="Gene3D" id="1.10.287.130">
    <property type="match status" value="1"/>
</dbReference>
<evidence type="ECO:0000256" key="3">
    <source>
        <dbReference type="ARBA" id="ARBA00022553"/>
    </source>
</evidence>
<evidence type="ECO:0000256" key="4">
    <source>
        <dbReference type="ARBA" id="ARBA00022679"/>
    </source>
</evidence>
<evidence type="ECO:0000256" key="11">
    <source>
        <dbReference type="SAM" id="Phobius"/>
    </source>
</evidence>
<dbReference type="PANTHER" id="PTHR43065">
    <property type="entry name" value="SENSOR HISTIDINE KINASE"/>
    <property type="match status" value="1"/>
</dbReference>
<feature type="modified residue" description="4-aspartylphosphate" evidence="9">
    <location>
        <position position="1113"/>
    </location>
</feature>
<keyword evidence="10" id="KW-0175">Coiled coil</keyword>
<sequence>MPVPLYLKQQRSLLLLLLIVAGLAGNYFKFSIFLNIDFLFGSIFAMLALQVLGLGRGVLAALIIGSYTYFLWNHPYATLIVGAETALVGLLMQRRRLGLVAADALYWTVVGMPLVFLFYHVVMQVPLSNTYIVMTKQAVNGIANAIVARLVFTGFALRLKSARISFGEVIATLLAFFVLIPSLVLLAIGCRTEFTETDRMIRQGLLQDIGRETKRLETWVQNRRSPVVHLAEKAAVLSPRQVQPFVQQAVENDSNIRRAGLLDRDATTTAYWPLLDDMGQSCIGKNFADRPFIPQMKRTLKPMLSEVVMGRIGTPQPIVSVLAPVVTAGKYNGYTIGILSLQQVREQLDKVSTHSEMLYTLLDKNGKVIMSNRPGQKVMTPLDRGEGSLQRLDAGITQWVPVAARNVPVSERWKKSFYIAETTLGDFAEWKLILEQPVAPFQKRLNDSYTGKLTVLFGILLLSLALADLLSRRLMGTFENLRRITSDVPATLASGGSVTWPESSITETSDLIANFKEMSGSIEQYLAELKHLNDSLEQRVEERTRQVERLSSEQRTILSTMPLGACLIMDRKIHQTNPAFDRIMGYQPGETVGQPFSILYAAPESHQRVGELGYPVLERGEIYCTDIQMKRKDGSLLWCNLMGQMVPPGAPQHGSIWIIQDITERKAMESQLRASESHYRLLTEDVADVVWKLDAEFRFTYVSPADEKLRGFQGTEVLGHTIFEQTSEAWHDAITAAMGSRDGDQAPSKSLEIKQRCKDGSQVWTEVSFTAERGSDGAVTGYHGITRDITQRKQAAQLEQQLLHAQKLESLGVLAGGIAHDFNNILMAIVGNADLALMRAPEDSAVADNLHRIQLSAARAADLTKQMLAYSGKGRFVVETVDLNRLIEELVHLLEVSVSKKVSLALDLHRPLPLTDADPTQLRQIVMNLVINASEAIGEATGHILIATGSVEVERNQLKGRQQEVELPDGTYVYLMVSDNGCGMERETQARIFDPFFTTKFTGRGLGMAAVQGIVKGHKGAISIDSKPGQGTIFKVYLPAGALPAPLAKSGPGQATRQHSGGTVLLVDDEESVRSVGALMLKQIGYHVLQAKDGLEAVEIFRRTPGISFVLLDLVMPRMDGRECLRELRGLDPDIVVVMSSGYNEQELARDFSDIAPNGFLQKPYDVAVLTKTVARSLPGEAATA</sequence>
<dbReference type="InterPro" id="IPR003661">
    <property type="entry name" value="HisK_dim/P_dom"/>
</dbReference>
<dbReference type="SMART" id="SM00448">
    <property type="entry name" value="REC"/>
    <property type="match status" value="1"/>
</dbReference>
<dbReference type="InterPro" id="IPR003594">
    <property type="entry name" value="HATPase_dom"/>
</dbReference>
<feature type="transmembrane region" description="Helical" evidence="11">
    <location>
        <begin position="43"/>
        <end position="70"/>
    </location>
</feature>
<dbReference type="Gene3D" id="3.30.565.10">
    <property type="entry name" value="Histidine kinase-like ATPase, C-terminal domain"/>
    <property type="match status" value="1"/>
</dbReference>
<dbReference type="PROSITE" id="PS50113">
    <property type="entry name" value="PAC"/>
    <property type="match status" value="2"/>
</dbReference>
<feature type="domain" description="Response regulatory" evidence="13">
    <location>
        <begin position="1063"/>
        <end position="1178"/>
    </location>
</feature>
<dbReference type="InterPro" id="IPR004358">
    <property type="entry name" value="Sig_transdc_His_kin-like_C"/>
</dbReference>
<evidence type="ECO:0000256" key="7">
    <source>
        <dbReference type="ARBA" id="ARBA00022840"/>
    </source>
</evidence>
<feature type="transmembrane region" description="Helical" evidence="11">
    <location>
        <begin position="169"/>
        <end position="189"/>
    </location>
</feature>
<keyword evidence="8" id="KW-0902">Two-component regulatory system</keyword>
<dbReference type="InterPro" id="IPR001789">
    <property type="entry name" value="Sig_transdc_resp-reg_receiver"/>
</dbReference>
<feature type="domain" description="PAC" evidence="15">
    <location>
        <begin position="623"/>
        <end position="674"/>
    </location>
</feature>
<comment type="caution">
    <text evidence="16">The sequence shown here is derived from an EMBL/GenBank/DDBJ whole genome shotgun (WGS) entry which is preliminary data.</text>
</comment>
<dbReference type="PROSITE" id="PS50112">
    <property type="entry name" value="PAS"/>
    <property type="match status" value="2"/>
</dbReference>
<dbReference type="PROSITE" id="PS50110">
    <property type="entry name" value="RESPONSE_REGULATORY"/>
    <property type="match status" value="1"/>
</dbReference>
<dbReference type="SMART" id="SM00387">
    <property type="entry name" value="HATPase_c"/>
    <property type="match status" value="1"/>
</dbReference>